<organism evidence="1 2">
    <name type="scientific">Microbacterium sediminicola</name>
    <dbReference type="NCBI Taxonomy" id="415210"/>
    <lineage>
        <taxon>Bacteria</taxon>
        <taxon>Bacillati</taxon>
        <taxon>Actinomycetota</taxon>
        <taxon>Actinomycetes</taxon>
        <taxon>Micrococcales</taxon>
        <taxon>Microbacteriaceae</taxon>
        <taxon>Microbacterium</taxon>
    </lineage>
</organism>
<name>A0ABP4UFJ5_9MICO</name>
<protein>
    <submittedName>
        <fullName evidence="1">Extracellular solute-binding protein</fullName>
    </submittedName>
</protein>
<keyword evidence="2" id="KW-1185">Reference proteome</keyword>
<evidence type="ECO:0000313" key="2">
    <source>
        <dbReference type="Proteomes" id="UP001501690"/>
    </source>
</evidence>
<reference evidence="2" key="1">
    <citation type="journal article" date="2019" name="Int. J. Syst. Evol. Microbiol.">
        <title>The Global Catalogue of Microorganisms (GCM) 10K type strain sequencing project: providing services to taxonomists for standard genome sequencing and annotation.</title>
        <authorList>
            <consortium name="The Broad Institute Genomics Platform"/>
            <consortium name="The Broad Institute Genome Sequencing Center for Infectious Disease"/>
            <person name="Wu L."/>
            <person name="Ma J."/>
        </authorList>
    </citation>
    <scope>NUCLEOTIDE SEQUENCE [LARGE SCALE GENOMIC DNA]</scope>
    <source>
        <strain evidence="2">JCM 15577</strain>
    </source>
</reference>
<comment type="caution">
    <text evidence="1">The sequence shown here is derived from an EMBL/GenBank/DDBJ whole genome shotgun (WGS) entry which is preliminary data.</text>
</comment>
<accession>A0ABP4UFJ5</accession>
<dbReference type="Gene3D" id="3.40.190.10">
    <property type="entry name" value="Periplasmic binding protein-like II"/>
    <property type="match status" value="2"/>
</dbReference>
<gene>
    <name evidence="1" type="ORF">GCM10009808_21000</name>
</gene>
<proteinExistence type="predicted"/>
<dbReference type="EMBL" id="BAAAPL010000002">
    <property type="protein sequence ID" value="GAA1702843.1"/>
    <property type="molecule type" value="Genomic_DNA"/>
</dbReference>
<dbReference type="SUPFAM" id="SSF53850">
    <property type="entry name" value="Periplasmic binding protein-like II"/>
    <property type="match status" value="1"/>
</dbReference>
<evidence type="ECO:0000313" key="1">
    <source>
        <dbReference type="EMBL" id="GAA1702843.1"/>
    </source>
</evidence>
<dbReference type="RefSeq" id="WP_344072346.1">
    <property type="nucleotide sequence ID" value="NZ_BAAAPL010000002.1"/>
</dbReference>
<sequence>MSVFRGLTWDHPRGRHALEAAARTVAPGLIEWDVQPLEGFESAPIDELAARYDLLVLDHPHLGDAIATDSLQPIDALFPAEQVTAWRDAAVGPSIASYTVGDRLWALPLDAATQVSVRNPARVASPPSTWDEALALAEKGLVAMSLAGPHAFLSMCSIAVSLGDDPGNGQGLFAPDIAVRAYEKLAALSAGAPAGTADLNPIGLLDRMRDVGDIGYIPLIYGYVNYASSDIVFSDAPVGAAGVGSTIGGTGIAVSRRSVPSPELLAHLTWLLSETTQRAFIPDHDGQPSARAAWRDPRVDAAAHGFYSGTRITIEQSWVRPRRPGYIPFQSEASALLRDAIAGRRSPASVLAEIEERFAALPHMPTPSHAANDMKAPA</sequence>
<dbReference type="Proteomes" id="UP001501690">
    <property type="component" value="Unassembled WGS sequence"/>
</dbReference>